<dbReference type="Gene3D" id="3.40.30.10">
    <property type="entry name" value="Glutaredoxin"/>
    <property type="match status" value="1"/>
</dbReference>
<dbReference type="InterPro" id="IPR001853">
    <property type="entry name" value="DSBA-like_thioredoxin_dom"/>
</dbReference>
<dbReference type="PANTHER" id="PTHR13887:SF41">
    <property type="entry name" value="THIOREDOXIN SUPERFAMILY PROTEIN"/>
    <property type="match status" value="1"/>
</dbReference>
<dbReference type="GeneID" id="75915120"/>
<dbReference type="SUPFAM" id="SSF52833">
    <property type="entry name" value="Thioredoxin-like"/>
    <property type="match status" value="1"/>
</dbReference>
<reference evidence="2" key="1">
    <citation type="submission" date="2021-06" db="EMBL/GenBank/DDBJ databases">
        <authorList>
            <consortium name="DOE Joint Genome Institute"/>
            <person name="Mondo S.J."/>
            <person name="Amses K.R."/>
            <person name="Simmons D.R."/>
            <person name="Longcore J.E."/>
            <person name="Seto K."/>
            <person name="Alves G.H."/>
            <person name="Bonds A.E."/>
            <person name="Quandt C.A."/>
            <person name="Davis W.J."/>
            <person name="Chang Y."/>
            <person name="Letcher P.M."/>
            <person name="Powell M.J."/>
            <person name="Kuo A."/>
            <person name="Labutti K."/>
            <person name="Pangilinan J."/>
            <person name="Andreopoulos W."/>
            <person name="Tritt A."/>
            <person name="Riley R."/>
            <person name="Hundley H."/>
            <person name="Johnson J."/>
            <person name="Lipzen A."/>
            <person name="Barry K."/>
            <person name="Berbee M.L."/>
            <person name="Buchler N.E."/>
            <person name="Grigoriev I.V."/>
            <person name="Spatafora J.W."/>
            <person name="Stajich J.E."/>
            <person name="James T.Y."/>
        </authorList>
    </citation>
    <scope>NUCLEOTIDE SEQUENCE</scope>
    <source>
        <strain evidence="2">AG</strain>
    </source>
</reference>
<evidence type="ECO:0000313" key="3">
    <source>
        <dbReference type="Proteomes" id="UP001206595"/>
    </source>
</evidence>
<organism evidence="2 3">
    <name type="scientific">Umbelopsis ramanniana AG</name>
    <dbReference type="NCBI Taxonomy" id="1314678"/>
    <lineage>
        <taxon>Eukaryota</taxon>
        <taxon>Fungi</taxon>
        <taxon>Fungi incertae sedis</taxon>
        <taxon>Mucoromycota</taxon>
        <taxon>Mucoromycotina</taxon>
        <taxon>Umbelopsidomycetes</taxon>
        <taxon>Umbelopsidales</taxon>
        <taxon>Umbelopsidaceae</taxon>
        <taxon>Umbelopsis</taxon>
    </lineage>
</organism>
<comment type="caution">
    <text evidence="2">The sequence shown here is derived from an EMBL/GenBank/DDBJ whole genome shotgun (WGS) entry which is preliminary data.</text>
</comment>
<sequence>MGTTIKVDIVSDTICPWCFIGKRRLEKAMTSYQASHPDTKFDVKWHPFELDPTLSKTPANKLERYAAKFGAARVDGMVEHMKKMGKGDGINFSYGGPIANTIDSHRLIEWATKQGKQDEVIEQLFKLYFEDEGNIGDLDQLADVAGKIGLDNVEALEYLKTDQGAREIKDAILQSQMQGISGVPNFTIDSKYTLSGAQQPETFLEVFEEVGKRLADA</sequence>
<evidence type="ECO:0000313" key="2">
    <source>
        <dbReference type="EMBL" id="KAI8578798.1"/>
    </source>
</evidence>
<dbReference type="GO" id="GO:0016491">
    <property type="term" value="F:oxidoreductase activity"/>
    <property type="evidence" value="ECO:0007669"/>
    <property type="project" value="InterPro"/>
</dbReference>
<name>A0AAD5E811_UMBRA</name>
<dbReference type="InterPro" id="IPR036249">
    <property type="entry name" value="Thioredoxin-like_sf"/>
</dbReference>
<evidence type="ECO:0000259" key="1">
    <source>
        <dbReference type="Pfam" id="PF01323"/>
    </source>
</evidence>
<gene>
    <name evidence="2" type="ORF">K450DRAFT_245578</name>
</gene>
<dbReference type="PANTHER" id="PTHR13887">
    <property type="entry name" value="GLUTATHIONE S-TRANSFERASE KAPPA"/>
    <property type="match status" value="1"/>
</dbReference>
<proteinExistence type="predicted"/>
<dbReference type="Pfam" id="PF01323">
    <property type="entry name" value="DSBA"/>
    <property type="match status" value="1"/>
</dbReference>
<keyword evidence="3" id="KW-1185">Reference proteome</keyword>
<dbReference type="Proteomes" id="UP001206595">
    <property type="component" value="Unassembled WGS sequence"/>
</dbReference>
<reference evidence="2" key="2">
    <citation type="journal article" date="2022" name="Proc. Natl. Acad. Sci. U.S.A.">
        <title>Diploid-dominant life cycles characterize the early evolution of Fungi.</title>
        <authorList>
            <person name="Amses K.R."/>
            <person name="Simmons D.R."/>
            <person name="Longcore J.E."/>
            <person name="Mondo S.J."/>
            <person name="Seto K."/>
            <person name="Jeronimo G.H."/>
            <person name="Bonds A.E."/>
            <person name="Quandt C.A."/>
            <person name="Davis W.J."/>
            <person name="Chang Y."/>
            <person name="Federici B.A."/>
            <person name="Kuo A."/>
            <person name="LaButti K."/>
            <person name="Pangilinan J."/>
            <person name="Andreopoulos W."/>
            <person name="Tritt A."/>
            <person name="Riley R."/>
            <person name="Hundley H."/>
            <person name="Johnson J."/>
            <person name="Lipzen A."/>
            <person name="Barry K."/>
            <person name="Lang B.F."/>
            <person name="Cuomo C.A."/>
            <person name="Buchler N.E."/>
            <person name="Grigoriev I.V."/>
            <person name="Spatafora J.W."/>
            <person name="Stajich J.E."/>
            <person name="James T.Y."/>
        </authorList>
    </citation>
    <scope>NUCLEOTIDE SEQUENCE</scope>
    <source>
        <strain evidence="2">AG</strain>
    </source>
</reference>
<feature type="domain" description="DSBA-like thioredoxin" evidence="1">
    <location>
        <begin position="7"/>
        <end position="205"/>
    </location>
</feature>
<dbReference type="RefSeq" id="XP_051443802.1">
    <property type="nucleotide sequence ID" value="XM_051589775.1"/>
</dbReference>
<dbReference type="EMBL" id="MU620926">
    <property type="protein sequence ID" value="KAI8578798.1"/>
    <property type="molecule type" value="Genomic_DNA"/>
</dbReference>
<dbReference type="CDD" id="cd03024">
    <property type="entry name" value="DsbA_FrnE"/>
    <property type="match status" value="1"/>
</dbReference>
<protein>
    <recommendedName>
        <fullName evidence="1">DSBA-like thioredoxin domain-containing protein</fullName>
    </recommendedName>
</protein>
<dbReference type="AlphaFoldDB" id="A0AAD5E811"/>
<accession>A0AAD5E811</accession>